<feature type="region of interest" description="Disordered" evidence="2">
    <location>
        <begin position="157"/>
        <end position="212"/>
    </location>
</feature>
<dbReference type="EMBL" id="JBJUIK010000010">
    <property type="protein sequence ID" value="KAL3516113.1"/>
    <property type="molecule type" value="Genomic_DNA"/>
</dbReference>
<dbReference type="InterPro" id="IPR036641">
    <property type="entry name" value="HPT_dom_sf"/>
</dbReference>
<accession>A0ABD2ZAI1</accession>
<dbReference type="Proteomes" id="UP001630127">
    <property type="component" value="Unassembled WGS sequence"/>
</dbReference>
<evidence type="ECO:0000313" key="4">
    <source>
        <dbReference type="Proteomes" id="UP001630127"/>
    </source>
</evidence>
<reference evidence="3 4" key="1">
    <citation type="submission" date="2024-11" db="EMBL/GenBank/DDBJ databases">
        <title>A near-complete genome assembly of Cinchona calisaya.</title>
        <authorList>
            <person name="Lian D.C."/>
            <person name="Zhao X.W."/>
            <person name="Wei L."/>
        </authorList>
    </citation>
    <scope>NUCLEOTIDE SEQUENCE [LARGE SCALE GENOMIC DNA]</scope>
    <source>
        <tissue evidence="3">Nenye</tissue>
    </source>
</reference>
<name>A0ABD2ZAI1_9GENT</name>
<sequence length="415" mass="48219">MALKRKRETARKSKLWKHAKLDGEIASFMERQYSEEGAFEEEVFKDIPREQEILEEFLALLNGLLETDFKELEKIMEDDDMDYYKAESGILRIESIFRGIGAKKLCSGVFMCLTAFDRKSHSISCLAAVECLEGELDLYKKVLQQLIGLEKKITEGDAQKMKQPKQHREAASLAGGQLKSSAISEGKKEVVNTEGEGQGEKGTEESHSKHDEEDDHVVLYDLPYRFHEIHKKLKEEVAKYSKPYAEYCQNMVKEGLVNKVFCKTMEMRAYKRRCQYRAKFIDENIQHVEEKINELQNVLWDLDHDQGLCLTNRLYLISAGLGLGNVKSDCNDLRYFIKSGDLTKSRQKFQLLKEDFQDFKMSYMEMIKMEKNMEDNDVFVPIWPENGVWKIPKVGRMMTITNHPHDVFDEEIVES</sequence>
<dbReference type="AlphaFoldDB" id="A0ABD2ZAI1"/>
<evidence type="ECO:0000256" key="2">
    <source>
        <dbReference type="SAM" id="MobiDB-lite"/>
    </source>
</evidence>
<protein>
    <submittedName>
        <fullName evidence="3">Uncharacterized protein</fullName>
    </submittedName>
</protein>
<proteinExistence type="predicted"/>
<keyword evidence="4" id="KW-1185">Reference proteome</keyword>
<keyword evidence="1" id="KW-0175">Coiled coil</keyword>
<comment type="caution">
    <text evidence="3">The sequence shown here is derived from an EMBL/GenBank/DDBJ whole genome shotgun (WGS) entry which is preliminary data.</text>
</comment>
<organism evidence="3 4">
    <name type="scientific">Cinchona calisaya</name>
    <dbReference type="NCBI Taxonomy" id="153742"/>
    <lineage>
        <taxon>Eukaryota</taxon>
        <taxon>Viridiplantae</taxon>
        <taxon>Streptophyta</taxon>
        <taxon>Embryophyta</taxon>
        <taxon>Tracheophyta</taxon>
        <taxon>Spermatophyta</taxon>
        <taxon>Magnoliopsida</taxon>
        <taxon>eudicotyledons</taxon>
        <taxon>Gunneridae</taxon>
        <taxon>Pentapetalae</taxon>
        <taxon>asterids</taxon>
        <taxon>lamiids</taxon>
        <taxon>Gentianales</taxon>
        <taxon>Rubiaceae</taxon>
        <taxon>Cinchonoideae</taxon>
        <taxon>Cinchoneae</taxon>
        <taxon>Cinchona</taxon>
    </lineage>
</organism>
<feature type="coiled-coil region" evidence="1">
    <location>
        <begin position="278"/>
        <end position="305"/>
    </location>
</feature>
<evidence type="ECO:0000313" key="3">
    <source>
        <dbReference type="EMBL" id="KAL3516113.1"/>
    </source>
</evidence>
<gene>
    <name evidence="3" type="ORF">ACH5RR_023015</name>
</gene>
<feature type="compositionally biased region" description="Basic and acidic residues" evidence="2">
    <location>
        <begin position="157"/>
        <end position="170"/>
    </location>
</feature>
<dbReference type="Gene3D" id="1.20.120.160">
    <property type="entry name" value="HPT domain"/>
    <property type="match status" value="1"/>
</dbReference>
<evidence type="ECO:0000256" key="1">
    <source>
        <dbReference type="SAM" id="Coils"/>
    </source>
</evidence>
<feature type="compositionally biased region" description="Basic and acidic residues" evidence="2">
    <location>
        <begin position="198"/>
        <end position="211"/>
    </location>
</feature>